<organism evidence="2 3">
    <name type="scientific">Dorcoceras hygrometricum</name>
    <dbReference type="NCBI Taxonomy" id="472368"/>
    <lineage>
        <taxon>Eukaryota</taxon>
        <taxon>Viridiplantae</taxon>
        <taxon>Streptophyta</taxon>
        <taxon>Embryophyta</taxon>
        <taxon>Tracheophyta</taxon>
        <taxon>Spermatophyta</taxon>
        <taxon>Magnoliopsida</taxon>
        <taxon>eudicotyledons</taxon>
        <taxon>Gunneridae</taxon>
        <taxon>Pentapetalae</taxon>
        <taxon>asterids</taxon>
        <taxon>lamiids</taxon>
        <taxon>Lamiales</taxon>
        <taxon>Gesneriaceae</taxon>
        <taxon>Didymocarpoideae</taxon>
        <taxon>Trichosporeae</taxon>
        <taxon>Loxocarpinae</taxon>
        <taxon>Dorcoceras</taxon>
    </lineage>
</organism>
<dbReference type="SUPFAM" id="SSF81383">
    <property type="entry name" value="F-box domain"/>
    <property type="match status" value="1"/>
</dbReference>
<sequence>MESNVSTRGSGCAGEASTIATGAESVEDLRECVSGETGSAPSLFPDVILEILCRLPLRSLGKLQLVCKEWRGFIRCRYLMERNMNRRKIICHWHNSKAPNDESNLNQDSESFILLDGIDGLLLIMSTSTLKLTIWNPITQGVLSLPDQDRGTLGVTFSYVKSTGNYLLVSIYKDESDRESCKVLTPGMSESWRPLAFPDVAEAEGLRERQYAEVVSAGQAVHTVLVLKVGSKVTKKVVSLDLGTERFHITCFAEARYNDLKKLRAIDWNGKLALVTVDGTDLHVTELEDYKKQRWCREDKVIPLPFLRKGTNAASLLMPLFAKDGEIWYRFGDSLTVIHRIETGRYTHIITRGLSRAGKLYPYKPTL</sequence>
<dbReference type="InterPro" id="IPR001810">
    <property type="entry name" value="F-box_dom"/>
</dbReference>
<dbReference type="Pfam" id="PF00646">
    <property type="entry name" value="F-box"/>
    <property type="match status" value="1"/>
</dbReference>
<protein>
    <submittedName>
        <fullName evidence="2">F-box protein</fullName>
    </submittedName>
</protein>
<evidence type="ECO:0000259" key="1">
    <source>
        <dbReference type="SMART" id="SM00256"/>
    </source>
</evidence>
<dbReference type="OrthoDB" id="906973at2759"/>
<dbReference type="InterPro" id="IPR013187">
    <property type="entry name" value="F-box-assoc_dom_typ3"/>
</dbReference>
<dbReference type="AlphaFoldDB" id="A0A2Z7AAQ6"/>
<dbReference type="PANTHER" id="PTHR31672:SF13">
    <property type="entry name" value="F-BOX PROTEIN CPR30-LIKE"/>
    <property type="match status" value="1"/>
</dbReference>
<dbReference type="InterPro" id="IPR050796">
    <property type="entry name" value="SCF_F-box_component"/>
</dbReference>
<keyword evidence="3" id="KW-1185">Reference proteome</keyword>
<accession>A0A2Z7AAQ6</accession>
<proteinExistence type="predicted"/>
<dbReference type="NCBIfam" id="TIGR01640">
    <property type="entry name" value="F_box_assoc_1"/>
    <property type="match status" value="1"/>
</dbReference>
<dbReference type="InterPro" id="IPR017451">
    <property type="entry name" value="F-box-assoc_interact_dom"/>
</dbReference>
<feature type="domain" description="F-box" evidence="1">
    <location>
        <begin position="43"/>
        <end position="83"/>
    </location>
</feature>
<dbReference type="InterPro" id="IPR036047">
    <property type="entry name" value="F-box-like_dom_sf"/>
</dbReference>
<dbReference type="SMART" id="SM00256">
    <property type="entry name" value="FBOX"/>
    <property type="match status" value="1"/>
</dbReference>
<dbReference type="Proteomes" id="UP000250235">
    <property type="component" value="Unassembled WGS sequence"/>
</dbReference>
<gene>
    <name evidence="2" type="ORF">F511_26169</name>
</gene>
<dbReference type="Gene3D" id="1.20.1280.50">
    <property type="match status" value="1"/>
</dbReference>
<name>A0A2Z7AAQ6_9LAMI</name>
<dbReference type="Pfam" id="PF08268">
    <property type="entry name" value="FBA_3"/>
    <property type="match status" value="1"/>
</dbReference>
<evidence type="ECO:0000313" key="2">
    <source>
        <dbReference type="EMBL" id="KZV16040.1"/>
    </source>
</evidence>
<dbReference type="PANTHER" id="PTHR31672">
    <property type="entry name" value="BNACNNG10540D PROTEIN"/>
    <property type="match status" value="1"/>
</dbReference>
<evidence type="ECO:0000313" key="3">
    <source>
        <dbReference type="Proteomes" id="UP000250235"/>
    </source>
</evidence>
<reference evidence="2 3" key="1">
    <citation type="journal article" date="2015" name="Proc. Natl. Acad. Sci. U.S.A.">
        <title>The resurrection genome of Boea hygrometrica: A blueprint for survival of dehydration.</title>
        <authorList>
            <person name="Xiao L."/>
            <person name="Yang G."/>
            <person name="Zhang L."/>
            <person name="Yang X."/>
            <person name="Zhao S."/>
            <person name="Ji Z."/>
            <person name="Zhou Q."/>
            <person name="Hu M."/>
            <person name="Wang Y."/>
            <person name="Chen M."/>
            <person name="Xu Y."/>
            <person name="Jin H."/>
            <person name="Xiao X."/>
            <person name="Hu G."/>
            <person name="Bao F."/>
            <person name="Hu Y."/>
            <person name="Wan P."/>
            <person name="Li L."/>
            <person name="Deng X."/>
            <person name="Kuang T."/>
            <person name="Xiang C."/>
            <person name="Zhu J.K."/>
            <person name="Oliver M.J."/>
            <person name="He Y."/>
        </authorList>
    </citation>
    <scope>NUCLEOTIDE SEQUENCE [LARGE SCALE GENOMIC DNA]</scope>
    <source>
        <strain evidence="3">cv. XS01</strain>
    </source>
</reference>
<dbReference type="EMBL" id="KV019586">
    <property type="protein sequence ID" value="KZV16040.1"/>
    <property type="molecule type" value="Genomic_DNA"/>
</dbReference>